<dbReference type="Gene3D" id="1.10.8.430">
    <property type="entry name" value="Helical domain of apoptotic protease-activating factors"/>
    <property type="match status" value="1"/>
</dbReference>
<evidence type="ECO:0000256" key="1">
    <source>
        <dbReference type="ARBA" id="ARBA00022614"/>
    </source>
</evidence>
<dbReference type="InterPro" id="IPR058192">
    <property type="entry name" value="WHD_ROQ1-like"/>
</dbReference>
<feature type="domain" description="Disease resistance R13L4/SHOC-2-like LRR" evidence="6">
    <location>
        <begin position="850"/>
        <end position="941"/>
    </location>
</feature>
<dbReference type="PRINTS" id="PR00364">
    <property type="entry name" value="DISEASERSIST"/>
</dbReference>
<proteinExistence type="predicted"/>
<dbReference type="EMBL" id="OZ019910">
    <property type="protein sequence ID" value="CAK9211749.1"/>
    <property type="molecule type" value="Genomic_DNA"/>
</dbReference>
<organism evidence="7 8">
    <name type="scientific">Sphagnum troendelagicum</name>
    <dbReference type="NCBI Taxonomy" id="128251"/>
    <lineage>
        <taxon>Eukaryota</taxon>
        <taxon>Viridiplantae</taxon>
        <taxon>Streptophyta</taxon>
        <taxon>Embryophyta</taxon>
        <taxon>Bryophyta</taxon>
        <taxon>Sphagnophytina</taxon>
        <taxon>Sphagnopsida</taxon>
        <taxon>Sphagnales</taxon>
        <taxon>Sphagnaceae</taxon>
        <taxon>Sphagnum</taxon>
    </lineage>
</organism>
<dbReference type="PANTHER" id="PTHR36766">
    <property type="entry name" value="PLANT BROAD-SPECTRUM MILDEW RESISTANCE PROTEIN RPW8"/>
    <property type="match status" value="1"/>
</dbReference>
<dbReference type="InterPro" id="IPR032675">
    <property type="entry name" value="LRR_dom_sf"/>
</dbReference>
<keyword evidence="8" id="KW-1185">Reference proteome</keyword>
<feature type="domain" description="Disease resistance protein Roq1-like winged-helix" evidence="5">
    <location>
        <begin position="600"/>
        <end position="667"/>
    </location>
</feature>
<dbReference type="SUPFAM" id="SSF53474">
    <property type="entry name" value="alpha/beta-Hydrolases"/>
    <property type="match status" value="1"/>
</dbReference>
<dbReference type="SUPFAM" id="SSF52058">
    <property type="entry name" value="L domain-like"/>
    <property type="match status" value="1"/>
</dbReference>
<dbReference type="Pfam" id="PF23282">
    <property type="entry name" value="WHD_ROQ1"/>
    <property type="match status" value="1"/>
</dbReference>
<dbReference type="InterPro" id="IPR055414">
    <property type="entry name" value="LRR_R13L4/SHOC2-like"/>
</dbReference>
<dbReference type="PANTHER" id="PTHR36766:SF30">
    <property type="entry name" value="TIR-NBS TYPE DISEASE RESISTANCE PROTEIN-RELATED"/>
    <property type="match status" value="1"/>
</dbReference>
<keyword evidence="1" id="KW-0433">Leucine-rich repeat</keyword>
<feature type="domain" description="Disease resistance R13L4/SHOC-2-like LRR" evidence="6">
    <location>
        <begin position="749"/>
        <end position="825"/>
    </location>
</feature>
<dbReference type="Pfam" id="PF00931">
    <property type="entry name" value="NB-ARC"/>
    <property type="match status" value="1"/>
</dbReference>
<evidence type="ECO:0000313" key="7">
    <source>
        <dbReference type="EMBL" id="CAK9211749.1"/>
    </source>
</evidence>
<gene>
    <name evidence="7" type="ORF">CSSPTR1EN2_LOCUS10979</name>
</gene>
<evidence type="ECO:0000259" key="4">
    <source>
        <dbReference type="Pfam" id="PF00931"/>
    </source>
</evidence>
<evidence type="ECO:0000256" key="3">
    <source>
        <dbReference type="SAM" id="MobiDB-lite"/>
    </source>
</evidence>
<dbReference type="Pfam" id="PF23598">
    <property type="entry name" value="LRR_14"/>
    <property type="match status" value="2"/>
</dbReference>
<dbReference type="SUPFAM" id="SSF52540">
    <property type="entry name" value="P-loop containing nucleoside triphosphate hydrolases"/>
    <property type="match status" value="1"/>
</dbReference>
<dbReference type="Gene3D" id="3.80.10.10">
    <property type="entry name" value="Ribonuclease Inhibitor"/>
    <property type="match status" value="3"/>
</dbReference>
<dbReference type="InterPro" id="IPR029058">
    <property type="entry name" value="AB_hydrolase_fold"/>
</dbReference>
<keyword evidence="2" id="KW-0677">Repeat</keyword>
<feature type="domain" description="NB-ARC" evidence="4">
    <location>
        <begin position="362"/>
        <end position="520"/>
    </location>
</feature>
<feature type="region of interest" description="Disordered" evidence="3">
    <location>
        <begin position="1"/>
        <end position="33"/>
    </location>
</feature>
<dbReference type="Proteomes" id="UP001497512">
    <property type="component" value="Chromosome 18"/>
</dbReference>
<dbReference type="InterPro" id="IPR027417">
    <property type="entry name" value="P-loop_NTPase"/>
</dbReference>
<protein>
    <recommendedName>
        <fullName evidence="9">NB-ARC domain-containing protein</fullName>
    </recommendedName>
</protein>
<dbReference type="CDD" id="cd00882">
    <property type="entry name" value="Ras_like_GTPase"/>
    <property type="match status" value="1"/>
</dbReference>
<evidence type="ECO:0000256" key="2">
    <source>
        <dbReference type="ARBA" id="ARBA00022737"/>
    </source>
</evidence>
<sequence>MENSFSHLKRKDVDVSQGPPQKRKPNVKQIPGVINTPPVASENACSSSRQDTHVIYPVYDLNPDCKNPNLTIIFFHGITYGINDNWKQTWITRPIEGMEEGICWPQMWIPTDLNGNVKILSLSYDSNVLASVHNDVTEIGRNLIQSLVTNSRYETFWDGPVAMVAYSFGGLVLKSLVIEMHKHVYQMQMTNLDVKTKNCCEKILKNLKGVVFYSVPHAGGTQDLSNYFKWQCQHIAKGKTQSGLLKNMESFNRKMEQLSTDFTGSICKDTNIYAFAEGLPIDDKWGILVPTASAIRLSHNNNYIVEDANHLTICKPPSKEHISYSKLLECLKLFMKEKNTPIMPRLPSYEVALEEKANVVYNLLQTESIVALVGMGGIGKTTLSKKMYHLFHNQYEKSSFLENVKSKDINDVKKKLLEDLCDMKLHKDEDVDRHFDEIKKCMRSKKVLVVLDDVDTKKTIDDLQLLIDKHANNVDCKSKVLVNGRNWQIFRNHVNKYAKIDMAFLDEEQAKELFMFHAFKHANPVRNDLKNISMEIIKACGGLPLSLEVLGSYLYTEDDLKIWKGALHELKGGQNMIGSSNDERLWKTLRISYDHLIKTHQDMFLDIACYFVGIKKSTIYRVYWNGDDESSLIILKNLTDRSLIKWAEGDSLYMHEQLRDLGQNIAAEELPTSIGQLSALQNLDLINCSSLQKLPTSIGQLSALQNLDLSECTSLQELPTSIGKLSALQNLDLSSCHGLQKLPTSIGQLKCTSLQELPTSIGQLNALQNLNLNNCSSLQKLPTSIGQLSALQNLDLINCSSLQELPTSIGQLSALQNLDLINCSSLQELPTSIGQMSALQYLDLIICSSLEKLPTSIGQLSALRILRLSECTSLQELPTSIGQLNALQNLNLNNCSSLQKLPTSIGQLSALQILRLSDGNGLNGTIPTDLGALSKLSSLSLSNNLLFGQIP</sequence>
<dbReference type="InterPro" id="IPR002182">
    <property type="entry name" value="NB-ARC"/>
</dbReference>
<feature type="non-terminal residue" evidence="7">
    <location>
        <position position="1"/>
    </location>
</feature>
<evidence type="ECO:0000259" key="6">
    <source>
        <dbReference type="Pfam" id="PF23598"/>
    </source>
</evidence>
<name>A0ABP0U4D8_9BRYO</name>
<accession>A0ABP0U4D8</accession>
<dbReference type="InterPro" id="IPR042197">
    <property type="entry name" value="Apaf_helical"/>
</dbReference>
<reference evidence="7" key="1">
    <citation type="submission" date="2024-02" db="EMBL/GenBank/DDBJ databases">
        <authorList>
            <consortium name="ELIXIR-Norway"/>
            <consortium name="Elixir Norway"/>
        </authorList>
    </citation>
    <scope>NUCLEOTIDE SEQUENCE</scope>
</reference>
<evidence type="ECO:0000313" key="8">
    <source>
        <dbReference type="Proteomes" id="UP001497512"/>
    </source>
</evidence>
<evidence type="ECO:0008006" key="9">
    <source>
        <dbReference type="Google" id="ProtNLM"/>
    </source>
</evidence>
<dbReference type="Gene3D" id="3.40.50.300">
    <property type="entry name" value="P-loop containing nucleotide triphosphate hydrolases"/>
    <property type="match status" value="1"/>
</dbReference>
<evidence type="ECO:0000259" key="5">
    <source>
        <dbReference type="Pfam" id="PF23282"/>
    </source>
</evidence>